<reference evidence="2 3" key="1">
    <citation type="journal article" date="2021" name="BMC Genomics">
        <title>Datura genome reveals duplications of psychoactive alkaloid biosynthetic genes and high mutation rate following tissue culture.</title>
        <authorList>
            <person name="Rajewski A."/>
            <person name="Carter-House D."/>
            <person name="Stajich J."/>
            <person name="Litt A."/>
        </authorList>
    </citation>
    <scope>NUCLEOTIDE SEQUENCE [LARGE SCALE GENOMIC DNA]</scope>
    <source>
        <strain evidence="2">AR-01</strain>
    </source>
</reference>
<accession>A0ABS8URB4</accession>
<feature type="compositionally biased region" description="Basic and acidic residues" evidence="1">
    <location>
        <begin position="111"/>
        <end position="131"/>
    </location>
</feature>
<protein>
    <submittedName>
        <fullName evidence="2">Uncharacterized protein</fullName>
    </submittedName>
</protein>
<evidence type="ECO:0000256" key="1">
    <source>
        <dbReference type="SAM" id="MobiDB-lite"/>
    </source>
</evidence>
<proteinExistence type="predicted"/>
<evidence type="ECO:0000313" key="2">
    <source>
        <dbReference type="EMBL" id="MCD9560661.1"/>
    </source>
</evidence>
<comment type="caution">
    <text evidence="2">The sequence shown here is derived from an EMBL/GenBank/DDBJ whole genome shotgun (WGS) entry which is preliminary data.</text>
</comment>
<sequence>MDTYDDIFSEIEPLFDGDEWDHRKMSTDQIHKADDKQSIPMTDQDEQKEVVHDAQKIATEESDKEVKKSDTDLKIDVDRFIVIDQKYHKEISDDDDVDEQKEVVPDGQKIAIEESDKEVKKDDIDQKTDVD</sequence>
<dbReference type="EMBL" id="JACEIK010002359">
    <property type="protein sequence ID" value="MCD9560661.1"/>
    <property type="molecule type" value="Genomic_DNA"/>
</dbReference>
<name>A0ABS8URB4_DATST</name>
<keyword evidence="3" id="KW-1185">Reference proteome</keyword>
<organism evidence="2 3">
    <name type="scientific">Datura stramonium</name>
    <name type="common">Jimsonweed</name>
    <name type="synonym">Common thornapple</name>
    <dbReference type="NCBI Taxonomy" id="4076"/>
    <lineage>
        <taxon>Eukaryota</taxon>
        <taxon>Viridiplantae</taxon>
        <taxon>Streptophyta</taxon>
        <taxon>Embryophyta</taxon>
        <taxon>Tracheophyta</taxon>
        <taxon>Spermatophyta</taxon>
        <taxon>Magnoliopsida</taxon>
        <taxon>eudicotyledons</taxon>
        <taxon>Gunneridae</taxon>
        <taxon>Pentapetalae</taxon>
        <taxon>asterids</taxon>
        <taxon>lamiids</taxon>
        <taxon>Solanales</taxon>
        <taxon>Solanaceae</taxon>
        <taxon>Solanoideae</taxon>
        <taxon>Datureae</taxon>
        <taxon>Datura</taxon>
    </lineage>
</organism>
<feature type="region of interest" description="Disordered" evidence="1">
    <location>
        <begin position="91"/>
        <end position="131"/>
    </location>
</feature>
<dbReference type="Proteomes" id="UP000823775">
    <property type="component" value="Unassembled WGS sequence"/>
</dbReference>
<gene>
    <name evidence="2" type="ORF">HAX54_019390</name>
</gene>
<evidence type="ECO:0000313" key="3">
    <source>
        <dbReference type="Proteomes" id="UP000823775"/>
    </source>
</evidence>